<protein>
    <submittedName>
        <fullName evidence="1">Uncharacterized protein</fullName>
    </submittedName>
</protein>
<reference evidence="1" key="1">
    <citation type="submission" date="2021-05" db="EMBL/GenBank/DDBJ databases">
        <authorList>
            <person name="Alioto T."/>
            <person name="Alioto T."/>
            <person name="Gomez Garrido J."/>
        </authorList>
    </citation>
    <scope>NUCLEOTIDE SEQUENCE</scope>
</reference>
<name>A0A8D8Q4K4_9HEMI</name>
<dbReference type="AlphaFoldDB" id="A0A8D8Q4K4"/>
<dbReference type="EMBL" id="HBUF01058681">
    <property type="protein sequence ID" value="CAG6624982.1"/>
    <property type="molecule type" value="Transcribed_RNA"/>
</dbReference>
<sequence>MKLPVTVLMQPSLCLIWIDQPNLTPPTQPNHLIQQQLNLVPGQINDRLLTQVKPVLLLVVLNFRLRTQVKPALLLVVLNSRRLTQVNNLHLVVNSQPNYRTRLILVISLPIQPVSYLPSQFLNCVLRGATSCGSCGNFTSARRRSRKRRLSRRWHSRLSRGP</sequence>
<proteinExistence type="predicted"/>
<organism evidence="1">
    <name type="scientific">Cacopsylla melanoneura</name>
    <dbReference type="NCBI Taxonomy" id="428564"/>
    <lineage>
        <taxon>Eukaryota</taxon>
        <taxon>Metazoa</taxon>
        <taxon>Ecdysozoa</taxon>
        <taxon>Arthropoda</taxon>
        <taxon>Hexapoda</taxon>
        <taxon>Insecta</taxon>
        <taxon>Pterygota</taxon>
        <taxon>Neoptera</taxon>
        <taxon>Paraneoptera</taxon>
        <taxon>Hemiptera</taxon>
        <taxon>Sternorrhyncha</taxon>
        <taxon>Psylloidea</taxon>
        <taxon>Psyllidae</taxon>
        <taxon>Psyllinae</taxon>
        <taxon>Cacopsylla</taxon>
    </lineage>
</organism>
<evidence type="ECO:0000313" key="1">
    <source>
        <dbReference type="EMBL" id="CAG6624982.1"/>
    </source>
</evidence>
<accession>A0A8D8Q4K4</accession>